<sequence length="333" mass="36364">MTTTTANTQGPELTAAERELLVRAAVLAPSMHNTQPWLFGFRHRTVEVHRDVTRELTAEDPDGRLTLIGVGAAVLNLRVAAATLALRTTTVLLPDTCRPTLAARLTLGTGSGEGTELAGLFPSIPRRRTNRHPFTDHAIEPAVRHELAQAAAAESARLYWANDRQVRWLQHLATDADHAEQHDLHRIVERGCWVGGERHHDGVPLASLGPRSADVPSPVRDLAVDPADRARATARFEDHPQLAVLATAEDSPRSWLVAGQALQRVLLLATRHGLAASLLNQLIEHEELRELLYDPGAGPTAPQAVLRLGRGRDVPSTPRRPVEAFVLHDDETP</sequence>
<dbReference type="SUPFAM" id="SSF55469">
    <property type="entry name" value="FMN-dependent nitroreductase-like"/>
    <property type="match status" value="2"/>
</dbReference>
<reference evidence="2 3" key="1">
    <citation type="submission" date="2016-10" db="EMBL/GenBank/DDBJ databases">
        <authorList>
            <person name="de Groot N.N."/>
        </authorList>
    </citation>
    <scope>NUCLEOTIDE SEQUENCE [LARGE SCALE GENOMIC DNA]</scope>
    <source>
        <strain evidence="2 3">DSM 22024</strain>
    </source>
</reference>
<accession>A0A1H1TTS3</accession>
<dbReference type="EMBL" id="LT629732">
    <property type="protein sequence ID" value="SDS63491.1"/>
    <property type="molecule type" value="Genomic_DNA"/>
</dbReference>
<dbReference type="PANTHER" id="PTHR23026:SF123">
    <property type="entry name" value="NAD(P)H NITROREDUCTASE RV3131-RELATED"/>
    <property type="match status" value="1"/>
</dbReference>
<dbReference type="GO" id="GO:0016491">
    <property type="term" value="F:oxidoreductase activity"/>
    <property type="evidence" value="ECO:0007669"/>
    <property type="project" value="InterPro"/>
</dbReference>
<dbReference type="RefSeq" id="WP_092654570.1">
    <property type="nucleotide sequence ID" value="NZ_LT629732.1"/>
</dbReference>
<dbReference type="STRING" id="117157.SAMN04489717_3332"/>
<keyword evidence="3" id="KW-1185">Reference proteome</keyword>
<evidence type="ECO:0000256" key="1">
    <source>
        <dbReference type="SAM" id="MobiDB-lite"/>
    </source>
</evidence>
<dbReference type="NCBIfam" id="NF047509">
    <property type="entry name" value="Rv3131_FMN_oxido"/>
    <property type="match status" value="1"/>
</dbReference>
<dbReference type="Gene3D" id="3.40.109.10">
    <property type="entry name" value="NADH Oxidase"/>
    <property type="match status" value="1"/>
</dbReference>
<dbReference type="InterPro" id="IPR050627">
    <property type="entry name" value="Nitroreductase/BluB"/>
</dbReference>
<feature type="compositionally biased region" description="Basic and acidic residues" evidence="1">
    <location>
        <begin position="320"/>
        <end position="333"/>
    </location>
</feature>
<dbReference type="PANTHER" id="PTHR23026">
    <property type="entry name" value="NADPH NITROREDUCTASE"/>
    <property type="match status" value="1"/>
</dbReference>
<organism evidence="2 3">
    <name type="scientific">Actinopolymorpha singaporensis</name>
    <dbReference type="NCBI Taxonomy" id="117157"/>
    <lineage>
        <taxon>Bacteria</taxon>
        <taxon>Bacillati</taxon>
        <taxon>Actinomycetota</taxon>
        <taxon>Actinomycetes</taxon>
        <taxon>Propionibacteriales</taxon>
        <taxon>Actinopolymorphaceae</taxon>
        <taxon>Actinopolymorpha</taxon>
    </lineage>
</organism>
<feature type="region of interest" description="Disordered" evidence="1">
    <location>
        <begin position="311"/>
        <end position="333"/>
    </location>
</feature>
<gene>
    <name evidence="2" type="ORF">SAMN04489717_3332</name>
</gene>
<evidence type="ECO:0000313" key="2">
    <source>
        <dbReference type="EMBL" id="SDS63491.1"/>
    </source>
</evidence>
<dbReference type="InterPro" id="IPR000415">
    <property type="entry name" value="Nitroreductase-like"/>
</dbReference>
<dbReference type="Proteomes" id="UP000198983">
    <property type="component" value="Chromosome I"/>
</dbReference>
<dbReference type="OrthoDB" id="8156917at2"/>
<protein>
    <submittedName>
        <fullName evidence="2">Nitroreductase family protein</fullName>
    </submittedName>
</protein>
<proteinExistence type="predicted"/>
<evidence type="ECO:0000313" key="3">
    <source>
        <dbReference type="Proteomes" id="UP000198983"/>
    </source>
</evidence>
<name>A0A1H1TTS3_9ACTN</name>
<dbReference type="AlphaFoldDB" id="A0A1H1TTS3"/>